<reference evidence="1 2" key="1">
    <citation type="journal article" date="2017" name="Nat. Commun.">
        <title>Genome assembly with in vitro proximity ligation data and whole-genome triplication in lettuce.</title>
        <authorList>
            <person name="Reyes-Chin-Wo S."/>
            <person name="Wang Z."/>
            <person name="Yang X."/>
            <person name="Kozik A."/>
            <person name="Arikit S."/>
            <person name="Song C."/>
            <person name="Xia L."/>
            <person name="Froenicke L."/>
            <person name="Lavelle D.O."/>
            <person name="Truco M.J."/>
            <person name="Xia R."/>
            <person name="Zhu S."/>
            <person name="Xu C."/>
            <person name="Xu H."/>
            <person name="Xu X."/>
            <person name="Cox K."/>
            <person name="Korf I."/>
            <person name="Meyers B.C."/>
            <person name="Michelmore R.W."/>
        </authorList>
    </citation>
    <scope>NUCLEOTIDE SEQUENCE [LARGE SCALE GENOMIC DNA]</scope>
    <source>
        <strain evidence="2">cv. Salinas</strain>
        <tissue evidence="1">Seedlings</tissue>
    </source>
</reference>
<sequence>MISLAIISDRANSIGMTIQVEFSSLTKILFWEAAKVYRESDFKESLACLHHALNEDYHTWIDRIYYHKWARSCFHMVWCNIITSNNIDPTIRYQ</sequence>
<dbReference type="EMBL" id="NBSK02000001">
    <property type="protein sequence ID" value="KAJ0224424.1"/>
    <property type="molecule type" value="Genomic_DNA"/>
</dbReference>
<keyword evidence="2" id="KW-1185">Reference proteome</keyword>
<dbReference type="Proteomes" id="UP000235145">
    <property type="component" value="Unassembled WGS sequence"/>
</dbReference>
<proteinExistence type="predicted"/>
<evidence type="ECO:0000313" key="1">
    <source>
        <dbReference type="EMBL" id="KAJ0224424.1"/>
    </source>
</evidence>
<organism evidence="1 2">
    <name type="scientific">Lactuca sativa</name>
    <name type="common">Garden lettuce</name>
    <dbReference type="NCBI Taxonomy" id="4236"/>
    <lineage>
        <taxon>Eukaryota</taxon>
        <taxon>Viridiplantae</taxon>
        <taxon>Streptophyta</taxon>
        <taxon>Embryophyta</taxon>
        <taxon>Tracheophyta</taxon>
        <taxon>Spermatophyta</taxon>
        <taxon>Magnoliopsida</taxon>
        <taxon>eudicotyledons</taxon>
        <taxon>Gunneridae</taxon>
        <taxon>Pentapetalae</taxon>
        <taxon>asterids</taxon>
        <taxon>campanulids</taxon>
        <taxon>Asterales</taxon>
        <taxon>Asteraceae</taxon>
        <taxon>Cichorioideae</taxon>
        <taxon>Cichorieae</taxon>
        <taxon>Lactucinae</taxon>
        <taxon>Lactuca</taxon>
    </lineage>
</organism>
<comment type="caution">
    <text evidence="1">The sequence shown here is derived from an EMBL/GenBank/DDBJ whole genome shotgun (WGS) entry which is preliminary data.</text>
</comment>
<gene>
    <name evidence="1" type="ORF">LSAT_V11C100023540</name>
</gene>
<dbReference type="AlphaFoldDB" id="A0A9R1XT03"/>
<protein>
    <submittedName>
        <fullName evidence="1">Uncharacterized protein</fullName>
    </submittedName>
</protein>
<evidence type="ECO:0000313" key="2">
    <source>
        <dbReference type="Proteomes" id="UP000235145"/>
    </source>
</evidence>
<accession>A0A9R1XT03</accession>
<name>A0A9R1XT03_LACSA</name>